<organism evidence="1">
    <name type="scientific">Prymnesium polylepis</name>
    <dbReference type="NCBI Taxonomy" id="72548"/>
    <lineage>
        <taxon>Eukaryota</taxon>
        <taxon>Haptista</taxon>
        <taxon>Haptophyta</taxon>
        <taxon>Prymnesiophyceae</taxon>
        <taxon>Prymnesiales</taxon>
        <taxon>Prymnesiaceae</taxon>
        <taxon>Prymnesium</taxon>
    </lineage>
</organism>
<accession>A0A7S4HGM3</accession>
<dbReference type="SFLD" id="SFLDS00003">
    <property type="entry name" value="Haloacid_Dehalogenase"/>
    <property type="match status" value="1"/>
</dbReference>
<dbReference type="NCBIfam" id="TIGR01685">
    <property type="entry name" value="MDP-1"/>
    <property type="match status" value="1"/>
</dbReference>
<reference evidence="1" key="1">
    <citation type="submission" date="2021-01" db="EMBL/GenBank/DDBJ databases">
        <authorList>
            <person name="Corre E."/>
            <person name="Pelletier E."/>
            <person name="Niang G."/>
            <person name="Scheremetjew M."/>
            <person name="Finn R."/>
            <person name="Kale V."/>
            <person name="Holt S."/>
            <person name="Cochrane G."/>
            <person name="Meng A."/>
            <person name="Brown T."/>
            <person name="Cohen L."/>
        </authorList>
    </citation>
    <scope>NUCLEOTIDE SEQUENCE</scope>
    <source>
        <strain evidence="1">UIO037</strain>
    </source>
</reference>
<sequence length="220" mass="23885">MAMTFAAAAAAVAGPRASSGRVRCPRHMAAGPVMLDAALPKAVVFDLDGCLWFPDMYMLWGGGAPFTIREDGDLDDQFGKRVYLLGAVRQVLHSLKTAPEWEGVVVAVASKTDEPEWARECMQKFEVGPTGSGIVIEDCIDVEDIDGGNKQGHFKRIAERTGIELEDMIFFDNERGNCLDVAQLGVTVAWVPEGVTAGAWDESIERFPEPGSIFDFRMGG</sequence>
<dbReference type="SFLD" id="SFLDG01131">
    <property type="entry name" value="C1.5.2:_MDP_Like"/>
    <property type="match status" value="1"/>
</dbReference>
<gene>
    <name evidence="1" type="ORF">CPOL0286_LOCUS3660</name>
</gene>
<dbReference type="SFLD" id="SFLDG01129">
    <property type="entry name" value="C1.5:_HAD__Beta-PGM__Phosphata"/>
    <property type="match status" value="1"/>
</dbReference>
<dbReference type="EMBL" id="HBKO01007739">
    <property type="protein sequence ID" value="CAE2198306.1"/>
    <property type="molecule type" value="Transcribed_RNA"/>
</dbReference>
<evidence type="ECO:0000313" key="1">
    <source>
        <dbReference type="EMBL" id="CAE2198306.1"/>
    </source>
</evidence>
<dbReference type="InterPro" id="IPR023214">
    <property type="entry name" value="HAD_sf"/>
</dbReference>
<dbReference type="NCBIfam" id="TIGR01681">
    <property type="entry name" value="HAD-SF-IIIC"/>
    <property type="match status" value="1"/>
</dbReference>
<dbReference type="SUPFAM" id="SSF56784">
    <property type="entry name" value="HAD-like"/>
    <property type="match status" value="1"/>
</dbReference>
<proteinExistence type="predicted"/>
<dbReference type="InterPro" id="IPR036412">
    <property type="entry name" value="HAD-like_sf"/>
</dbReference>
<dbReference type="Gene3D" id="3.40.50.1000">
    <property type="entry name" value="HAD superfamily/HAD-like"/>
    <property type="match status" value="1"/>
</dbReference>
<dbReference type="AlphaFoldDB" id="A0A7S4HGM3"/>
<dbReference type="PANTHER" id="PTHR17901:SF14">
    <property type="entry name" value="MAGNESIUM-DEPENDENT PHOSPHATASE 1"/>
    <property type="match status" value="1"/>
</dbReference>
<dbReference type="Pfam" id="PF12689">
    <property type="entry name" value="Acid_PPase"/>
    <property type="match status" value="1"/>
</dbReference>
<dbReference type="PANTHER" id="PTHR17901">
    <property type="entry name" value="MAGNESIUM-DEPENDENT PHOSPHATASE 1 MDP1"/>
    <property type="match status" value="1"/>
</dbReference>
<dbReference type="InterPro" id="IPR010036">
    <property type="entry name" value="MDP_1_eu_arc"/>
</dbReference>
<dbReference type="GO" id="GO:0003993">
    <property type="term" value="F:acid phosphatase activity"/>
    <property type="evidence" value="ECO:0007669"/>
    <property type="project" value="TreeGrafter"/>
</dbReference>
<evidence type="ECO:0008006" key="2">
    <source>
        <dbReference type="Google" id="ProtNLM"/>
    </source>
</evidence>
<name>A0A7S4HGM3_9EUKA</name>
<dbReference type="InterPro" id="IPR010033">
    <property type="entry name" value="HAD_SF_ppase_IIIC"/>
</dbReference>
<protein>
    <recommendedName>
        <fullName evidence="2">Magnesium-dependent phosphatase-1</fullName>
    </recommendedName>
</protein>